<feature type="chain" id="PRO_5043388354" evidence="1">
    <location>
        <begin position="20"/>
        <end position="176"/>
    </location>
</feature>
<dbReference type="AlphaFoldDB" id="A0AAX6ME39"/>
<accession>A0AAX6ME39</accession>
<name>A0AAX6ME39_9PEZI</name>
<keyword evidence="3" id="KW-1185">Reference proteome</keyword>
<reference evidence="2 3" key="1">
    <citation type="journal article" date="2024" name="Front Chem Biol">
        <title>Unveiling the potential of Daldinia eschscholtzii MFLUCC 19-0629 through bioactivity and bioinformatics studies for enhanced sustainable agriculture production.</title>
        <authorList>
            <person name="Brooks S."/>
            <person name="Weaver J.A."/>
            <person name="Klomchit A."/>
            <person name="Alharthi S.A."/>
            <person name="Onlamun T."/>
            <person name="Nurani R."/>
            <person name="Vong T.K."/>
            <person name="Alberti F."/>
            <person name="Greco C."/>
        </authorList>
    </citation>
    <scope>NUCLEOTIDE SEQUENCE [LARGE SCALE GENOMIC DNA]</scope>
    <source>
        <strain evidence="2">MFLUCC 19-0629</strain>
    </source>
</reference>
<evidence type="ECO:0000313" key="2">
    <source>
        <dbReference type="EMBL" id="KAK6950696.1"/>
    </source>
</evidence>
<evidence type="ECO:0000313" key="3">
    <source>
        <dbReference type="Proteomes" id="UP001369815"/>
    </source>
</evidence>
<dbReference type="Proteomes" id="UP001369815">
    <property type="component" value="Unassembled WGS sequence"/>
</dbReference>
<protein>
    <submittedName>
        <fullName evidence="2">Uncharacterized protein</fullName>
    </submittedName>
</protein>
<evidence type="ECO:0000256" key="1">
    <source>
        <dbReference type="SAM" id="SignalP"/>
    </source>
</evidence>
<gene>
    <name evidence="2" type="ORF">Daesc_007221</name>
</gene>
<dbReference type="EMBL" id="JBANMG010000007">
    <property type="protein sequence ID" value="KAK6950696.1"/>
    <property type="molecule type" value="Genomic_DNA"/>
</dbReference>
<proteinExistence type="predicted"/>
<organism evidence="2 3">
    <name type="scientific">Daldinia eschscholtzii</name>
    <dbReference type="NCBI Taxonomy" id="292717"/>
    <lineage>
        <taxon>Eukaryota</taxon>
        <taxon>Fungi</taxon>
        <taxon>Dikarya</taxon>
        <taxon>Ascomycota</taxon>
        <taxon>Pezizomycotina</taxon>
        <taxon>Sordariomycetes</taxon>
        <taxon>Xylariomycetidae</taxon>
        <taxon>Xylariales</taxon>
        <taxon>Hypoxylaceae</taxon>
        <taxon>Daldinia</taxon>
    </lineage>
</organism>
<keyword evidence="1" id="KW-0732">Signal</keyword>
<comment type="caution">
    <text evidence="2">The sequence shown here is derived from an EMBL/GenBank/DDBJ whole genome shotgun (WGS) entry which is preliminary data.</text>
</comment>
<sequence length="176" mass="19466">MKFLSYTAFGALLATTTLAQDVSGSGQIHVVKSSNLQDALPENTIGCLNAQGLFTETDCATFTIRDPKPLTLFLSSEAGSCTFQDSTQPANTDSVYGSRLHSHVCREDYETKDVDAFYTLNGLDNFLCRGNLNCFYDVKIESGDNATSPVWEFAWGSQQRDVAEGHTMVMWYWSKV</sequence>
<feature type="signal peptide" evidence="1">
    <location>
        <begin position="1"/>
        <end position="19"/>
    </location>
</feature>